<dbReference type="InterPro" id="IPR039675">
    <property type="entry name" value="CILP1/CILP2"/>
</dbReference>
<accession>A0A673CQE9</accession>
<feature type="domain" description="WxxW" evidence="5">
    <location>
        <begin position="79"/>
        <end position="163"/>
    </location>
</feature>
<evidence type="ECO:0000313" key="6">
    <source>
        <dbReference type="Ensembl" id="ENSSORP00005055564.1"/>
    </source>
</evidence>
<dbReference type="AlphaFoldDB" id="A0A673CQE9"/>
<reference evidence="6" key="3">
    <citation type="submission" date="2025-09" db="UniProtKB">
        <authorList>
            <consortium name="Ensembl"/>
        </authorList>
    </citation>
    <scope>IDENTIFICATION</scope>
</reference>
<dbReference type="Ensembl" id="ENSSORT00005056849.1">
    <property type="protein sequence ID" value="ENSSORP00005055564.1"/>
    <property type="gene ID" value="ENSSORG00005024800.1"/>
</dbReference>
<protein>
    <recommendedName>
        <fullName evidence="5">WxxW domain-containing protein</fullName>
    </recommendedName>
</protein>
<dbReference type="Proteomes" id="UP000472271">
    <property type="component" value="Chromosome 24"/>
</dbReference>
<evidence type="ECO:0000256" key="2">
    <source>
        <dbReference type="ARBA" id="ARBA00022525"/>
    </source>
</evidence>
<dbReference type="GO" id="GO:0005576">
    <property type="term" value="C:extracellular region"/>
    <property type="evidence" value="ECO:0007669"/>
    <property type="project" value="UniProtKB-SubCell"/>
</dbReference>
<feature type="domain" description="WxxW" evidence="5">
    <location>
        <begin position="1"/>
        <end position="68"/>
    </location>
</feature>
<dbReference type="InterPro" id="IPR025155">
    <property type="entry name" value="WxxW_domain"/>
</dbReference>
<proteinExistence type="predicted"/>
<evidence type="ECO:0000256" key="1">
    <source>
        <dbReference type="ARBA" id="ARBA00004613"/>
    </source>
</evidence>
<comment type="subcellular location">
    <subcellularLocation>
        <location evidence="1">Secreted</location>
    </subcellularLocation>
</comment>
<evidence type="ECO:0000259" key="5">
    <source>
        <dbReference type="Pfam" id="PF13330"/>
    </source>
</evidence>
<reference evidence="6" key="1">
    <citation type="submission" date="2019-06" db="EMBL/GenBank/DDBJ databases">
        <authorList>
            <consortium name="Wellcome Sanger Institute Data Sharing"/>
        </authorList>
    </citation>
    <scope>NUCLEOTIDE SEQUENCE [LARGE SCALE GENOMIC DNA]</scope>
</reference>
<sequence length="166" mass="18521">ETLSSLRKENPGKICPNPTDIEVQTLSGQSLAAAGEVIYKADTTTGFICRNEDQKDKYCKDYRVRFSCPPSYCGFGACWTQWFDRDDPSGTGDWETLSSLRAAYPNKICETPMYIEAVVVGTNAPASSTGEIFHTFNPTEGFVCRKTDQKDKKCLDYKVRFGCCCD</sequence>
<organism evidence="6 7">
    <name type="scientific">Sphaeramia orbicularis</name>
    <name type="common">orbiculate cardinalfish</name>
    <dbReference type="NCBI Taxonomy" id="375764"/>
    <lineage>
        <taxon>Eukaryota</taxon>
        <taxon>Metazoa</taxon>
        <taxon>Chordata</taxon>
        <taxon>Craniata</taxon>
        <taxon>Vertebrata</taxon>
        <taxon>Euteleostomi</taxon>
        <taxon>Actinopterygii</taxon>
        <taxon>Neopterygii</taxon>
        <taxon>Teleostei</taxon>
        <taxon>Neoteleostei</taxon>
        <taxon>Acanthomorphata</taxon>
        <taxon>Gobiaria</taxon>
        <taxon>Kurtiformes</taxon>
        <taxon>Apogonoidei</taxon>
        <taxon>Apogonidae</taxon>
        <taxon>Apogoninae</taxon>
        <taxon>Sphaeramia</taxon>
    </lineage>
</organism>
<dbReference type="Pfam" id="PF13330">
    <property type="entry name" value="Mucin2_WxxW"/>
    <property type="match status" value="2"/>
</dbReference>
<dbReference type="PANTHER" id="PTHR15031:SF4">
    <property type="entry name" value="CARTILAGE INTERMEDIATE LAYER PROTEIN 1"/>
    <property type="match status" value="1"/>
</dbReference>
<keyword evidence="3" id="KW-0732">Signal</keyword>
<reference evidence="6" key="2">
    <citation type="submission" date="2025-08" db="UniProtKB">
        <authorList>
            <consortium name="Ensembl"/>
        </authorList>
    </citation>
    <scope>IDENTIFICATION</scope>
</reference>
<evidence type="ECO:0000256" key="3">
    <source>
        <dbReference type="ARBA" id="ARBA00022729"/>
    </source>
</evidence>
<keyword evidence="2" id="KW-0964">Secreted</keyword>
<dbReference type="PANTHER" id="PTHR15031">
    <property type="entry name" value="CARTILAGE INTERMEDIATE LAYER PROTEIN CLIP"/>
    <property type="match status" value="1"/>
</dbReference>
<name>A0A673CQE9_9TELE</name>
<evidence type="ECO:0000256" key="4">
    <source>
        <dbReference type="ARBA" id="ARBA00023180"/>
    </source>
</evidence>
<evidence type="ECO:0000313" key="7">
    <source>
        <dbReference type="Proteomes" id="UP000472271"/>
    </source>
</evidence>
<keyword evidence="7" id="KW-1185">Reference proteome</keyword>
<keyword evidence="4" id="KW-0325">Glycoprotein</keyword>
<dbReference type="InParanoid" id="A0A673CQE9"/>